<dbReference type="Proteomes" id="UP000197025">
    <property type="component" value="Unassembled WGS sequence"/>
</dbReference>
<evidence type="ECO:0000313" key="1">
    <source>
        <dbReference type="EMBL" id="SNB74069.1"/>
    </source>
</evidence>
<evidence type="ECO:0000313" key="2">
    <source>
        <dbReference type="Proteomes" id="UP000197025"/>
    </source>
</evidence>
<accession>A0A212RNH5</accession>
<name>A0A212RNH5_9CHLR</name>
<dbReference type="InterPro" id="IPR006230">
    <property type="entry name" value="MutL"/>
</dbReference>
<gene>
    <name evidence="1" type="ORF">SAMN02746019_00017330</name>
</gene>
<dbReference type="OrthoDB" id="9769453at2"/>
<proteinExistence type="predicted"/>
<reference evidence="2" key="1">
    <citation type="submission" date="2017-06" db="EMBL/GenBank/DDBJ databases">
        <authorList>
            <person name="Varghese N."/>
            <person name="Submissions S."/>
        </authorList>
    </citation>
    <scope>NUCLEOTIDE SEQUENCE [LARGE SCALE GENOMIC DNA]</scope>
    <source>
        <strain evidence="2">JAD2</strain>
    </source>
</reference>
<protein>
    <submittedName>
        <fullName evidence="1">MutL protein</fullName>
    </submittedName>
</protein>
<dbReference type="Pfam" id="PF13941">
    <property type="entry name" value="MutL"/>
    <property type="match status" value="1"/>
</dbReference>
<dbReference type="InParanoid" id="A0A212RNH5"/>
<keyword evidence="2" id="KW-1185">Reference proteome</keyword>
<sequence length="589" mass="63494">MTLKSLVTIDVGSVQTRAMLFARVEDRFRFVAAASAPTSLRGPDPDVLLGAIRALEHLSAISGRPLLDPQGILIAPELSTGAGVDVCLITLSAAPPLRVVLGGIAPEWSLASLHRAAAGTCARVLEALSVISPDGSRRTEEEWLYALVAAEPHVVVIAGGVDGGGTRPVEALLEAAVLAAQLRPEEERPLLLFAGNALLREEAVAMAGRQIPLRVLENVRPRPGVERIGPVVEELDRRYVEQAAIRLPGLSALQGWARGEILPTARALSHVARYLSLETPERGALVVDVGGRHVVLAAAYGGMLAQVVQPDSGIGPGILSLYQRRGYERIARWLPQEIPPEALETLVWTKALHPLSVPQTPEEMWIELAFVREALSEAWERLHVLWPELGRTIRFFEPILLSGGAFAAHTRPGALALAALDALQPTGLTTLLWDPVGLLPGLGALAALDPGSAVEAITGRPWILLATVLAPALESPVAPDELLFTFEVHHRGPDGSESVYEIEARGGRLEVVPIPEAGETELRRFRMRRPVDLGWGPRRAPRRIRIPGGMLGLIVDGRGRPLRLAEDPETRREQNQRWLWDVGALGGAL</sequence>
<dbReference type="RefSeq" id="WP_088572253.1">
    <property type="nucleotide sequence ID" value="NZ_FYEK01000072.1"/>
</dbReference>
<dbReference type="EMBL" id="FYEK01000072">
    <property type="protein sequence ID" value="SNB74069.1"/>
    <property type="molecule type" value="Genomic_DNA"/>
</dbReference>
<dbReference type="AlphaFoldDB" id="A0A212RNH5"/>
<organism evidence="1 2">
    <name type="scientific">Thermoflexus hugenholtzii JAD2</name>
    <dbReference type="NCBI Taxonomy" id="877466"/>
    <lineage>
        <taxon>Bacteria</taxon>
        <taxon>Bacillati</taxon>
        <taxon>Chloroflexota</taxon>
        <taxon>Thermoflexia</taxon>
        <taxon>Thermoflexales</taxon>
        <taxon>Thermoflexaceae</taxon>
        <taxon>Thermoflexus</taxon>
    </lineage>
</organism>